<feature type="region of interest" description="Disordered" evidence="1">
    <location>
        <begin position="1"/>
        <end position="124"/>
    </location>
</feature>
<proteinExistence type="predicted"/>
<dbReference type="Pfam" id="PF13881">
    <property type="entry name" value="Rad60-SLD_2"/>
    <property type="match status" value="1"/>
</dbReference>
<name>A0AAE8N0P2_9PEZI</name>
<evidence type="ECO:0000256" key="1">
    <source>
        <dbReference type="SAM" id="MobiDB-lite"/>
    </source>
</evidence>
<dbReference type="Proteomes" id="UP001187682">
    <property type="component" value="Unassembled WGS sequence"/>
</dbReference>
<protein>
    <recommendedName>
        <fullName evidence="2">UBL3-like ubiquitin domain-containing protein</fullName>
    </recommendedName>
</protein>
<feature type="compositionally biased region" description="Low complexity" evidence="1">
    <location>
        <begin position="55"/>
        <end position="80"/>
    </location>
</feature>
<dbReference type="InterPro" id="IPR029071">
    <property type="entry name" value="Ubiquitin-like_domsf"/>
</dbReference>
<dbReference type="EMBL" id="ONZQ02000008">
    <property type="protein sequence ID" value="SPO03219.1"/>
    <property type="molecule type" value="Genomic_DNA"/>
</dbReference>
<keyword evidence="4" id="KW-1185">Reference proteome</keyword>
<dbReference type="PANTHER" id="PTHR13169">
    <property type="entry name" value="UBIQUITIN-LIKE PROTEIN 3 HCG-1 PROTEIN"/>
    <property type="match status" value="1"/>
</dbReference>
<evidence type="ECO:0000313" key="3">
    <source>
        <dbReference type="EMBL" id="SPO03219.1"/>
    </source>
</evidence>
<gene>
    <name evidence="3" type="ORF">DNG_05901</name>
</gene>
<comment type="caution">
    <text evidence="3">The sequence shown here is derived from an EMBL/GenBank/DDBJ whole genome shotgun (WGS) entry which is preliminary data.</text>
</comment>
<feature type="domain" description="UBL3-like ubiquitin" evidence="2">
    <location>
        <begin position="175"/>
        <end position="252"/>
    </location>
</feature>
<organism evidence="3 4">
    <name type="scientific">Cephalotrichum gorgonifer</name>
    <dbReference type="NCBI Taxonomy" id="2041049"/>
    <lineage>
        <taxon>Eukaryota</taxon>
        <taxon>Fungi</taxon>
        <taxon>Dikarya</taxon>
        <taxon>Ascomycota</taxon>
        <taxon>Pezizomycotina</taxon>
        <taxon>Sordariomycetes</taxon>
        <taxon>Hypocreomycetidae</taxon>
        <taxon>Microascales</taxon>
        <taxon>Microascaceae</taxon>
        <taxon>Cephalotrichum</taxon>
    </lineage>
</organism>
<dbReference type="AlphaFoldDB" id="A0AAE8N0P2"/>
<feature type="region of interest" description="Disordered" evidence="1">
    <location>
        <begin position="233"/>
        <end position="263"/>
    </location>
</feature>
<dbReference type="PANTHER" id="PTHR13169:SF0">
    <property type="entry name" value="UBIQUITIN-LIKE PROTEIN 3"/>
    <property type="match status" value="1"/>
</dbReference>
<accession>A0AAE8N0P2</accession>
<dbReference type="Gene3D" id="3.10.20.90">
    <property type="entry name" value="Phosphatidylinositol 3-kinase Catalytic Subunit, Chain A, domain 1"/>
    <property type="match status" value="1"/>
</dbReference>
<dbReference type="InterPro" id="IPR039540">
    <property type="entry name" value="UBL3-like_ubiquitin_dom"/>
</dbReference>
<dbReference type="InterPro" id="IPR040015">
    <property type="entry name" value="UBL3-like"/>
</dbReference>
<evidence type="ECO:0000259" key="2">
    <source>
        <dbReference type="Pfam" id="PF13881"/>
    </source>
</evidence>
<sequence>MTDQPDASKGKAPVHLEQPSDAVKMAELDQSSNGAEAPSASDAQQSNAPAPSEPQPTSSDPKPSSSDAQPAAAEASSSNEEPPPRLAGPTSDKGKEPEAPAPPAKNSEQDTAIGDGSDDVAKTAPVVEDGPVCVITLLVPSGKKHPYKIDEKYLAKRNVNIPGTTESGRKDAFSISVYTLKELILREWRDDWEPAPPTPALIRLIHFGKILEDKEPLTKYKFSADTSNVVHMSVKPQDLTEEDEPKGGNKTTTHGAGSDSGSRCCVIL</sequence>
<reference evidence="3" key="1">
    <citation type="submission" date="2018-03" db="EMBL/GenBank/DDBJ databases">
        <authorList>
            <person name="Guldener U."/>
        </authorList>
    </citation>
    <scope>NUCLEOTIDE SEQUENCE</scope>
</reference>
<evidence type="ECO:0000313" key="4">
    <source>
        <dbReference type="Proteomes" id="UP001187682"/>
    </source>
</evidence>
<dbReference type="SUPFAM" id="SSF54236">
    <property type="entry name" value="Ubiquitin-like"/>
    <property type="match status" value="1"/>
</dbReference>
<feature type="compositionally biased region" description="Polar residues" evidence="1">
    <location>
        <begin position="249"/>
        <end position="261"/>
    </location>
</feature>